<evidence type="ECO:0000256" key="12">
    <source>
        <dbReference type="ARBA" id="ARBA00023128"/>
    </source>
</evidence>
<keyword evidence="4" id="KW-0597">Phosphoprotein</keyword>
<evidence type="ECO:0000256" key="6">
    <source>
        <dbReference type="ARBA" id="ARBA00022737"/>
    </source>
</evidence>
<comment type="subunit">
    <text evidence="16">Interacts with PPP1CA. Interacts with EIF2S1. Interacts with PCNA. Interacts with LYN and KMT2A/MLL1. Interacts with PPP1R1A and SMARCB1. Interacts with SMAD7. Interacts with BAG1. Interacts with NOX4.</text>
</comment>
<feature type="compositionally biased region" description="Basic and acidic residues" evidence="17">
    <location>
        <begin position="287"/>
        <end position="297"/>
    </location>
</feature>
<keyword evidence="10" id="KW-0810">Translation regulation</keyword>
<keyword evidence="20" id="KW-1185">Reference proteome</keyword>
<evidence type="ECO:0000313" key="20">
    <source>
        <dbReference type="Proteomes" id="UP000593571"/>
    </source>
</evidence>
<evidence type="ECO:0000256" key="5">
    <source>
        <dbReference type="ARBA" id="ARBA00022703"/>
    </source>
</evidence>
<dbReference type="GO" id="GO:0000164">
    <property type="term" value="C:protein phosphatase type 1 complex"/>
    <property type="evidence" value="ECO:0007669"/>
    <property type="project" value="TreeGrafter"/>
</dbReference>
<dbReference type="GO" id="GO:0005741">
    <property type="term" value="C:mitochondrial outer membrane"/>
    <property type="evidence" value="ECO:0007669"/>
    <property type="project" value="UniProtKB-SubCell"/>
</dbReference>
<evidence type="ECO:0000256" key="15">
    <source>
        <dbReference type="ARBA" id="ARBA00042438"/>
    </source>
</evidence>
<feature type="compositionally biased region" description="Basic and acidic residues" evidence="17">
    <location>
        <begin position="582"/>
        <end position="592"/>
    </location>
</feature>
<dbReference type="Pfam" id="PF10488">
    <property type="entry name" value="PP1c_bdg"/>
    <property type="match status" value="1"/>
</dbReference>
<organism evidence="19 20">
    <name type="scientific">Rousettus aegyptiacus</name>
    <name type="common">Egyptian fruit bat</name>
    <name type="synonym">Pteropus aegyptiacus</name>
    <dbReference type="NCBI Taxonomy" id="9407"/>
    <lineage>
        <taxon>Eukaryota</taxon>
        <taxon>Metazoa</taxon>
        <taxon>Chordata</taxon>
        <taxon>Craniata</taxon>
        <taxon>Vertebrata</taxon>
        <taxon>Euteleostomi</taxon>
        <taxon>Mammalia</taxon>
        <taxon>Eutheria</taxon>
        <taxon>Laurasiatheria</taxon>
        <taxon>Chiroptera</taxon>
        <taxon>Yinpterochiroptera</taxon>
        <taxon>Pteropodoidea</taxon>
        <taxon>Pteropodidae</taxon>
        <taxon>Rousettinae</taxon>
        <taxon>Rousettus</taxon>
    </lineage>
</organism>
<gene>
    <name evidence="19" type="ORF">HJG63_015749</name>
</gene>
<dbReference type="GO" id="GO:0006915">
    <property type="term" value="P:apoptotic process"/>
    <property type="evidence" value="ECO:0007669"/>
    <property type="project" value="UniProtKB-KW"/>
</dbReference>
<comment type="caution">
    <text evidence="19">The sequence shown here is derived from an EMBL/GenBank/DDBJ whole genome shotgun (WGS) entry which is preliminary data.</text>
</comment>
<feature type="domain" description="Protein phosphatase 1 regulatory subunit 15A/B C-terminal" evidence="18">
    <location>
        <begin position="645"/>
        <end position="710"/>
    </location>
</feature>
<name>A0A7J8CKJ7_ROUAE</name>
<feature type="compositionally biased region" description="Acidic residues" evidence="17">
    <location>
        <begin position="414"/>
        <end position="433"/>
    </location>
</feature>
<evidence type="ECO:0000256" key="17">
    <source>
        <dbReference type="SAM" id="MobiDB-lite"/>
    </source>
</evidence>
<feature type="region of interest" description="Disordered" evidence="17">
    <location>
        <begin position="39"/>
        <end position="62"/>
    </location>
</feature>
<feature type="compositionally biased region" description="Polar residues" evidence="17">
    <location>
        <begin position="559"/>
        <end position="570"/>
    </location>
</feature>
<feature type="compositionally biased region" description="Acidic residues" evidence="17">
    <location>
        <begin position="538"/>
        <end position="555"/>
    </location>
</feature>
<evidence type="ECO:0000256" key="16">
    <source>
        <dbReference type="ARBA" id="ARBA00047011"/>
    </source>
</evidence>
<evidence type="ECO:0000256" key="9">
    <source>
        <dbReference type="ARBA" id="ARBA00022843"/>
    </source>
</evidence>
<dbReference type="GO" id="GO:0006417">
    <property type="term" value="P:regulation of translation"/>
    <property type="evidence" value="ECO:0007669"/>
    <property type="project" value="UniProtKB-KW"/>
</dbReference>
<keyword evidence="9" id="KW-0832">Ubl conjugation</keyword>
<evidence type="ECO:0000256" key="4">
    <source>
        <dbReference type="ARBA" id="ARBA00022553"/>
    </source>
</evidence>
<dbReference type="GO" id="GO:0019888">
    <property type="term" value="F:protein phosphatase regulator activity"/>
    <property type="evidence" value="ECO:0007669"/>
    <property type="project" value="TreeGrafter"/>
</dbReference>
<feature type="region of interest" description="Disordered" evidence="17">
    <location>
        <begin position="625"/>
        <end position="645"/>
    </location>
</feature>
<keyword evidence="6" id="KW-0677">Repeat</keyword>
<dbReference type="AlphaFoldDB" id="A0A7J8CKJ7"/>
<evidence type="ECO:0000256" key="10">
    <source>
        <dbReference type="ARBA" id="ARBA00022845"/>
    </source>
</evidence>
<dbReference type="OrthoDB" id="5976067at2759"/>
<evidence type="ECO:0000256" key="1">
    <source>
        <dbReference type="ARBA" id="ARBA00004397"/>
    </source>
</evidence>
<proteinExistence type="inferred from homology"/>
<feature type="compositionally biased region" description="Basic and acidic residues" evidence="17">
    <location>
        <begin position="636"/>
        <end position="645"/>
    </location>
</feature>
<dbReference type="Proteomes" id="UP000593571">
    <property type="component" value="Unassembled WGS sequence"/>
</dbReference>
<feature type="region of interest" description="Disordered" evidence="17">
    <location>
        <begin position="74"/>
        <end position="168"/>
    </location>
</feature>
<accession>A0A7J8CKJ7</accession>
<feature type="region of interest" description="Disordered" evidence="17">
    <location>
        <begin position="229"/>
        <end position="592"/>
    </location>
</feature>
<keyword evidence="12" id="KW-0496">Mitochondrion</keyword>
<dbReference type="PANTHER" id="PTHR16489:SF14">
    <property type="entry name" value="PROTEIN PHOSPHATASE 1 REGULATORY SUBUNIT 15A"/>
    <property type="match status" value="1"/>
</dbReference>
<feature type="compositionally biased region" description="Acidic residues" evidence="17">
    <location>
        <begin position="373"/>
        <end position="392"/>
    </location>
</feature>
<feature type="compositionally biased region" description="Acidic residues" evidence="17">
    <location>
        <begin position="332"/>
        <end position="351"/>
    </location>
</feature>
<evidence type="ECO:0000256" key="2">
    <source>
        <dbReference type="ARBA" id="ARBA00004570"/>
    </source>
</evidence>
<dbReference type="EMBL" id="JACASE010000014">
    <property type="protein sequence ID" value="KAF6411380.1"/>
    <property type="molecule type" value="Genomic_DNA"/>
</dbReference>
<dbReference type="InterPro" id="IPR051254">
    <property type="entry name" value="PPP1R15"/>
</dbReference>
<keyword evidence="8" id="KW-0256">Endoplasmic reticulum</keyword>
<keyword evidence="5" id="KW-0053">Apoptosis</keyword>
<dbReference type="InterPro" id="IPR019523">
    <property type="entry name" value="Prot_Pase1_reg-su15A/B_C"/>
</dbReference>
<feature type="compositionally biased region" description="Acidic residues" evidence="17">
    <location>
        <begin position="114"/>
        <end position="125"/>
    </location>
</feature>
<evidence type="ECO:0000313" key="19">
    <source>
        <dbReference type="EMBL" id="KAF6411380.1"/>
    </source>
</evidence>
<evidence type="ECO:0000256" key="7">
    <source>
        <dbReference type="ARBA" id="ARBA00022787"/>
    </source>
</evidence>
<evidence type="ECO:0000256" key="8">
    <source>
        <dbReference type="ARBA" id="ARBA00022824"/>
    </source>
</evidence>
<evidence type="ECO:0000256" key="3">
    <source>
        <dbReference type="ARBA" id="ARBA00010161"/>
    </source>
</evidence>
<evidence type="ECO:0000256" key="14">
    <source>
        <dbReference type="ARBA" id="ARBA00040008"/>
    </source>
</evidence>
<sequence>MAPGQVPHQPIPWRDAHPFLLLSPLVGLLSRAWSRLKGPGPPEPWLVEGETSADQGEAGLEQETEAALATHYAPWGEHPQGKAGDSAAREENEASWGPCPDPKVYGSLEAWGLSDDDDDDEEYGGEETIGVPRDQGNEYMGSQPAPLSPSLLRTLKDSSGEEESEEGVVAEDKVVTFFSLSPSHWECCPGVVEEEDAEAINKEALRKSTFPLSPGSKARSCVYCAGEKERTENKAKKTLISSSSAASHPSTWEHCSGEEVQEDTKSEKGEADPGPHPVLAQRPLLRAWEHQPSKITEDGEDEDSVPGEAEGPSSIPPRSAFFRAWVYRPGEDMEEEEEDSDLGETEEEGEAEGPSSIQSTSAFSRTWVYQPGEDTEEEEDSDLGETEEEGEAEGPSSIQSTSAFSRTWVYQPGEDTEEEEDSDLGETEEEGEAEGPSSIQPKSAFFRAWVYQPGEDTEEEEDSDSGEAEEGEAEGPFSIQPTSTFLRTWVYRPGEDTEEEEEDSDSGEAEEVGEAEGLSSIQPTSAFLRTWVYRPGEDTEDEEEENEEEKDESEVTDLRPSSSLQAQSTLLGGWSFPSGEETGGREAAEELEAEPHRFRVAIYLPGEKPPAPWAPSRLPFRLQKRLKPAETPTQHLDPETPQEARKVRFSEKVSIHLLAVWAGPARAARRGPWEQLARDRSRFARRIAQAQEELGPCLTPAARARAWARLGNPAPSLAAIPAPAQTLPTSSVQATPLSHAVASPSPLYASPCLDLSGRRG</sequence>
<comment type="subcellular location">
    <subcellularLocation>
        <location evidence="1">Endoplasmic reticulum membrane</location>
        <topology evidence="1">Peripheral membrane protein</topology>
        <orientation evidence="1">Cytoplasmic side</orientation>
    </subcellularLocation>
    <subcellularLocation>
        <location evidence="2">Mitochondrion outer membrane</location>
        <topology evidence="2">Peripheral membrane protein</topology>
        <orientation evidence="2">Cytoplasmic side</orientation>
    </subcellularLocation>
</comment>
<feature type="compositionally biased region" description="Polar residues" evidence="17">
    <location>
        <begin position="396"/>
        <end position="405"/>
    </location>
</feature>
<comment type="similarity">
    <text evidence="3">Belongs to the PPP1R15 family.</text>
</comment>
<keyword evidence="13" id="KW-0472">Membrane</keyword>
<feature type="compositionally biased region" description="Basic and acidic residues" evidence="17">
    <location>
        <begin position="262"/>
        <end position="273"/>
    </location>
</feature>
<keyword evidence="7" id="KW-1000">Mitochondrion outer membrane</keyword>
<feature type="compositionally biased region" description="Acidic residues" evidence="17">
    <location>
        <begin position="455"/>
        <end position="473"/>
    </location>
</feature>
<protein>
    <recommendedName>
        <fullName evidence="14">Protein phosphatase 1 regulatory subunit 15A</fullName>
    </recommendedName>
    <alternativeName>
        <fullName evidence="15">Growth arrest and DNA damage-inducible protein GADD34</fullName>
    </alternativeName>
</protein>
<dbReference type="PANTHER" id="PTHR16489">
    <property type="entry name" value="GH11727P"/>
    <property type="match status" value="1"/>
</dbReference>
<reference evidence="19 20" key="1">
    <citation type="journal article" date="2020" name="Nature">
        <title>Six reference-quality genomes reveal evolution of bat adaptations.</title>
        <authorList>
            <person name="Jebb D."/>
            <person name="Huang Z."/>
            <person name="Pippel M."/>
            <person name="Hughes G.M."/>
            <person name="Lavrichenko K."/>
            <person name="Devanna P."/>
            <person name="Winkler S."/>
            <person name="Jermiin L.S."/>
            <person name="Skirmuntt E.C."/>
            <person name="Katzourakis A."/>
            <person name="Burkitt-Gray L."/>
            <person name="Ray D.A."/>
            <person name="Sullivan K.A.M."/>
            <person name="Roscito J.G."/>
            <person name="Kirilenko B.M."/>
            <person name="Davalos L.M."/>
            <person name="Corthals A.P."/>
            <person name="Power M.L."/>
            <person name="Jones G."/>
            <person name="Ransome R.D."/>
            <person name="Dechmann D.K.N."/>
            <person name="Locatelli A.G."/>
            <person name="Puechmaille S.J."/>
            <person name="Fedrigo O."/>
            <person name="Jarvis E.D."/>
            <person name="Hiller M."/>
            <person name="Vernes S.C."/>
            <person name="Myers E.W."/>
            <person name="Teeling E.C."/>
        </authorList>
    </citation>
    <scope>NUCLEOTIDE SEQUENCE [LARGE SCALE GENOMIC DNA]</scope>
    <source>
        <strain evidence="19">MRouAeg1</strain>
        <tissue evidence="19">Muscle</tissue>
    </source>
</reference>
<dbReference type="GO" id="GO:0005789">
    <property type="term" value="C:endoplasmic reticulum membrane"/>
    <property type="evidence" value="ECO:0007669"/>
    <property type="project" value="UniProtKB-SubCell"/>
</dbReference>
<feature type="compositionally biased region" description="Polar residues" evidence="17">
    <location>
        <begin position="355"/>
        <end position="364"/>
    </location>
</feature>
<feature type="compositionally biased region" description="Acidic residues" evidence="17">
    <location>
        <begin position="496"/>
        <end position="514"/>
    </location>
</feature>
<dbReference type="GO" id="GO:0034976">
    <property type="term" value="P:response to endoplasmic reticulum stress"/>
    <property type="evidence" value="ECO:0007669"/>
    <property type="project" value="TreeGrafter"/>
</dbReference>
<evidence type="ECO:0000256" key="11">
    <source>
        <dbReference type="ARBA" id="ARBA00023016"/>
    </source>
</evidence>
<evidence type="ECO:0000256" key="13">
    <source>
        <dbReference type="ARBA" id="ARBA00023136"/>
    </source>
</evidence>
<evidence type="ECO:0000259" key="18">
    <source>
        <dbReference type="Pfam" id="PF10488"/>
    </source>
</evidence>
<keyword evidence="11" id="KW-0346">Stress response</keyword>